<dbReference type="KEGG" id="acht:bsdcttw_46420"/>
<keyword evidence="2" id="KW-1185">Reference proteome</keyword>
<sequence>MFTNTDITLYKIDSQGHYTRKPIIGITSAYGSFWDDVKQSNVLKTGMLTVDSVSIFIPIGNIPAGVNDFTTGKDLIAKGAINFEVDNTSQSTISSSLKTLQLTNRVVTVSVADDKRYGSPDMQHWELSCK</sequence>
<evidence type="ECO:0000313" key="2">
    <source>
        <dbReference type="Proteomes" id="UP000515703"/>
    </source>
</evidence>
<evidence type="ECO:0000313" key="1">
    <source>
        <dbReference type="EMBL" id="BCK01602.1"/>
    </source>
</evidence>
<protein>
    <submittedName>
        <fullName evidence="1">Uncharacterized protein</fullName>
    </submittedName>
</protein>
<reference evidence="1 2" key="2">
    <citation type="submission" date="2020-08" db="EMBL/GenBank/DDBJ databases">
        <authorList>
            <person name="Ueki A."/>
            <person name="Tonouchi A."/>
        </authorList>
    </citation>
    <scope>NUCLEOTIDE SEQUENCE [LARGE SCALE GENOMIC DNA]</scope>
    <source>
        <strain evidence="1 2">CTTW</strain>
    </source>
</reference>
<organism evidence="1 2">
    <name type="scientific">Anaerocolumna chitinilytica</name>
    <dbReference type="NCBI Taxonomy" id="1727145"/>
    <lineage>
        <taxon>Bacteria</taxon>
        <taxon>Bacillati</taxon>
        <taxon>Bacillota</taxon>
        <taxon>Clostridia</taxon>
        <taxon>Lachnospirales</taxon>
        <taxon>Lachnospiraceae</taxon>
        <taxon>Anaerocolumna</taxon>
    </lineage>
</organism>
<dbReference type="EMBL" id="AP023368">
    <property type="protein sequence ID" value="BCK01602.1"/>
    <property type="molecule type" value="Genomic_DNA"/>
</dbReference>
<proteinExistence type="predicted"/>
<dbReference type="AlphaFoldDB" id="A0A7M3SAI4"/>
<reference evidence="1 2" key="1">
    <citation type="submission" date="2020-08" db="EMBL/GenBank/DDBJ databases">
        <title>Draft genome sequencing of an Anaerocolumna strain isolated from anoxic soil subjected to BSD treatment.</title>
        <authorList>
            <person name="Uek A."/>
            <person name="Tonouchi A."/>
        </authorList>
    </citation>
    <scope>NUCLEOTIDE SEQUENCE [LARGE SCALE GENOMIC DNA]</scope>
    <source>
        <strain evidence="1 2">CTTW</strain>
    </source>
</reference>
<accession>A0A7M3SAI4</accession>
<name>A0A7M3SAI4_9FIRM</name>
<dbReference type="RefSeq" id="WP_185257147.1">
    <property type="nucleotide sequence ID" value="NZ_AP023368.1"/>
</dbReference>
<gene>
    <name evidence="1" type="ORF">bsdcttw_46420</name>
</gene>
<dbReference type="Proteomes" id="UP000515703">
    <property type="component" value="Chromosome"/>
</dbReference>